<dbReference type="EMBL" id="FO681348">
    <property type="protein sequence ID" value="CCV65081.1"/>
    <property type="molecule type" value="Genomic_DNA"/>
</dbReference>
<dbReference type="AlphaFoldDB" id="U4KM65"/>
<dbReference type="Gene3D" id="3.40.1440.10">
    <property type="entry name" value="GIY-YIG endonuclease"/>
    <property type="match status" value="1"/>
</dbReference>
<reference evidence="2 3" key="1">
    <citation type="journal article" date="2013" name="J. Mol. Microbiol. Biotechnol.">
        <title>Analysis of the Complete Genomes of Acholeplasma brassicae , A. palmae and A. laidlawii and Their Comparison to the Obligate Parasites from ' Candidatus Phytoplasma'.</title>
        <authorList>
            <person name="Kube M."/>
            <person name="Siewert C."/>
            <person name="Migdoll A.M."/>
            <person name="Duduk B."/>
            <person name="Holz S."/>
            <person name="Rabus R."/>
            <person name="Seemuller E."/>
            <person name="Mitrovic J."/>
            <person name="Muller I."/>
            <person name="Buttner C."/>
            <person name="Reinhardt R."/>
        </authorList>
    </citation>
    <scope>NUCLEOTIDE SEQUENCE [LARGE SCALE GENOMIC DNA]</scope>
    <source>
        <strain evidence="3">0502</strain>
    </source>
</reference>
<proteinExistence type="predicted"/>
<protein>
    <recommendedName>
        <fullName evidence="1">GIY-YIG domain-containing protein</fullName>
    </recommendedName>
</protein>
<dbReference type="RefSeq" id="WP_030003955.1">
    <property type="nucleotide sequence ID" value="NC_022549.1"/>
</dbReference>
<evidence type="ECO:0000313" key="3">
    <source>
        <dbReference type="Proteomes" id="UP000032737"/>
    </source>
</evidence>
<evidence type="ECO:0000313" key="2">
    <source>
        <dbReference type="EMBL" id="CCV65081.1"/>
    </source>
</evidence>
<dbReference type="PROSITE" id="PS50164">
    <property type="entry name" value="GIY_YIG"/>
    <property type="match status" value="1"/>
</dbReference>
<dbReference type="KEGG" id="abra:BN85300600"/>
<gene>
    <name evidence="2" type="ORF">BN85300600</name>
</gene>
<feature type="domain" description="GIY-YIG" evidence="1">
    <location>
        <begin position="178"/>
        <end position="272"/>
    </location>
</feature>
<dbReference type="InterPro" id="IPR035901">
    <property type="entry name" value="GIY-YIG_endonuc_sf"/>
</dbReference>
<accession>U4KM65</accession>
<evidence type="ECO:0000259" key="1">
    <source>
        <dbReference type="PROSITE" id="PS50164"/>
    </source>
</evidence>
<keyword evidence="3" id="KW-1185">Reference proteome</keyword>
<dbReference type="STRING" id="61635.BN85300600"/>
<organism evidence="2 3">
    <name type="scientific">Acholeplasma brassicae</name>
    <dbReference type="NCBI Taxonomy" id="61635"/>
    <lineage>
        <taxon>Bacteria</taxon>
        <taxon>Bacillati</taxon>
        <taxon>Mycoplasmatota</taxon>
        <taxon>Mollicutes</taxon>
        <taxon>Acholeplasmatales</taxon>
        <taxon>Acholeplasmataceae</taxon>
        <taxon>Acholeplasma</taxon>
    </lineage>
</organism>
<sequence>MLTLTNILGIDEKDFINYKIHFAFGANNDPLNEYLLGRFKEYQEYQTKPNFNRKYIISLVNYDRDIWMYAGIFEVLCDPTLDVSSNLYIYQTNLLDIQSDLIGRLFFTYKKDFRASYPRLELMPASENKPADMVVYKIDVNKLSIEDFPGFDKIKISYDILNSIINQDIPTWKNALSKAKGIYLIADTLTGKLYVGSAYGESALWQRWSEYSKNGHGGNKDLRELLKINGDDYKKNFQYSVLEINNLNTSDIYIFERETHWKEILLTRKHGLNSN</sequence>
<dbReference type="InterPro" id="IPR000305">
    <property type="entry name" value="GIY-YIG_endonuc"/>
</dbReference>
<dbReference type="OrthoDB" id="89044at2"/>
<dbReference type="Proteomes" id="UP000032737">
    <property type="component" value="Chromosome"/>
</dbReference>
<dbReference type="SUPFAM" id="SSF82771">
    <property type="entry name" value="GIY-YIG endonuclease"/>
    <property type="match status" value="1"/>
</dbReference>
<dbReference type="CDD" id="cd10446">
    <property type="entry name" value="GIY-YIG_unchar_1"/>
    <property type="match status" value="1"/>
</dbReference>
<dbReference type="HOGENOM" id="CLU_061953_0_0_14"/>
<name>U4KM65_9MOLU</name>